<evidence type="ECO:0000256" key="8">
    <source>
        <dbReference type="ARBA" id="ARBA00038436"/>
    </source>
</evidence>
<dbReference type="GO" id="GO:0015740">
    <property type="term" value="P:C4-dicarboxylate transport"/>
    <property type="evidence" value="ECO:0007669"/>
    <property type="project" value="TreeGrafter"/>
</dbReference>
<proteinExistence type="inferred from homology"/>
<feature type="transmembrane region" description="Helical" evidence="9">
    <location>
        <begin position="47"/>
        <end position="65"/>
    </location>
</feature>
<dbReference type="GO" id="GO:0022857">
    <property type="term" value="F:transmembrane transporter activity"/>
    <property type="evidence" value="ECO:0007669"/>
    <property type="project" value="TreeGrafter"/>
</dbReference>
<evidence type="ECO:0000256" key="9">
    <source>
        <dbReference type="SAM" id="Phobius"/>
    </source>
</evidence>
<evidence type="ECO:0000313" key="11">
    <source>
        <dbReference type="EMBL" id="RKQ35821.1"/>
    </source>
</evidence>
<sequence length="163" mass="18277">MQKIVGYINVGMKHLLNVIMAILVISTFLQVVFRFVLENPLAWTEELARYCLIWLTFLGAAYTMSLKQHIVVEFFTNLFPPFGRKIFQMLAAIVSLLFFTLMIYQGIQLSLSAVSQLSPVLRLPMGAIYAVIPIGGLFLAINLISVIIHDMKKGDDAHDDSAV</sequence>
<evidence type="ECO:0000259" key="10">
    <source>
        <dbReference type="Pfam" id="PF04290"/>
    </source>
</evidence>
<evidence type="ECO:0000256" key="4">
    <source>
        <dbReference type="ARBA" id="ARBA00022519"/>
    </source>
</evidence>
<dbReference type="GO" id="GO:0005886">
    <property type="term" value="C:plasma membrane"/>
    <property type="evidence" value="ECO:0007669"/>
    <property type="project" value="UniProtKB-SubCell"/>
</dbReference>
<dbReference type="InterPro" id="IPR055348">
    <property type="entry name" value="DctQ"/>
</dbReference>
<keyword evidence="6 9" id="KW-1133">Transmembrane helix</keyword>
<feature type="transmembrane region" description="Helical" evidence="9">
    <location>
        <begin position="86"/>
        <end position="107"/>
    </location>
</feature>
<feature type="transmembrane region" description="Helical" evidence="9">
    <location>
        <begin position="15"/>
        <end position="35"/>
    </location>
</feature>
<name>A0A495A944_9BACI</name>
<protein>
    <submittedName>
        <fullName evidence="11">TRAP transporter small permease</fullName>
    </submittedName>
</protein>
<keyword evidence="12" id="KW-1185">Reference proteome</keyword>
<dbReference type="RefSeq" id="WP_121203493.1">
    <property type="nucleotide sequence ID" value="NZ_RBZP01000002.1"/>
</dbReference>
<keyword evidence="3" id="KW-1003">Cell membrane</keyword>
<keyword evidence="7 9" id="KW-0472">Membrane</keyword>
<dbReference type="PANTHER" id="PTHR35011">
    <property type="entry name" value="2,3-DIKETO-L-GULONATE TRAP TRANSPORTER SMALL PERMEASE PROTEIN YIAM"/>
    <property type="match status" value="1"/>
</dbReference>
<dbReference type="OrthoDB" id="2086825at2"/>
<reference evidence="11 12" key="1">
    <citation type="journal article" date="2016" name="Int. J. Syst. Evol. Microbiol.">
        <title>Oceanobacillus halophilus sp. nov., a novel moderately halophilic bacterium from a hypersaline lake.</title>
        <authorList>
            <person name="Amoozegar M.A."/>
            <person name="Bagheri M."/>
            <person name="Makhdoumi A."/>
            <person name="Nikou M.M."/>
            <person name="Fazeli S.A.S."/>
            <person name="Schumann P."/>
            <person name="Sproer C."/>
            <person name="Sanchez-Porro C."/>
            <person name="Ventosa A."/>
        </authorList>
    </citation>
    <scope>NUCLEOTIDE SEQUENCE [LARGE SCALE GENOMIC DNA]</scope>
    <source>
        <strain evidence="11 12">DSM 23996</strain>
    </source>
</reference>
<keyword evidence="2" id="KW-0813">Transport</keyword>
<keyword evidence="4" id="KW-0997">Cell inner membrane</keyword>
<comment type="similarity">
    <text evidence="8">Belongs to the TRAP transporter small permease family.</text>
</comment>
<evidence type="ECO:0000256" key="5">
    <source>
        <dbReference type="ARBA" id="ARBA00022692"/>
    </source>
</evidence>
<evidence type="ECO:0000256" key="7">
    <source>
        <dbReference type="ARBA" id="ARBA00023136"/>
    </source>
</evidence>
<evidence type="ECO:0000256" key="1">
    <source>
        <dbReference type="ARBA" id="ARBA00004429"/>
    </source>
</evidence>
<evidence type="ECO:0000256" key="3">
    <source>
        <dbReference type="ARBA" id="ARBA00022475"/>
    </source>
</evidence>
<evidence type="ECO:0000313" key="12">
    <source>
        <dbReference type="Proteomes" id="UP000269301"/>
    </source>
</evidence>
<dbReference type="PANTHER" id="PTHR35011:SF2">
    <property type="entry name" value="2,3-DIKETO-L-GULONATE TRAP TRANSPORTER SMALL PERMEASE PROTEIN YIAM"/>
    <property type="match status" value="1"/>
</dbReference>
<feature type="domain" description="Tripartite ATP-independent periplasmic transporters DctQ component" evidence="10">
    <location>
        <begin position="23"/>
        <end position="151"/>
    </location>
</feature>
<organism evidence="11 12">
    <name type="scientific">Oceanobacillus halophilus</name>
    <dbReference type="NCBI Taxonomy" id="930130"/>
    <lineage>
        <taxon>Bacteria</taxon>
        <taxon>Bacillati</taxon>
        <taxon>Bacillota</taxon>
        <taxon>Bacilli</taxon>
        <taxon>Bacillales</taxon>
        <taxon>Bacillaceae</taxon>
        <taxon>Oceanobacillus</taxon>
    </lineage>
</organism>
<evidence type="ECO:0000256" key="6">
    <source>
        <dbReference type="ARBA" id="ARBA00022989"/>
    </source>
</evidence>
<dbReference type="Pfam" id="PF04290">
    <property type="entry name" value="DctQ"/>
    <property type="match status" value="1"/>
</dbReference>
<comment type="subcellular location">
    <subcellularLocation>
        <location evidence="1">Cell inner membrane</location>
        <topology evidence="1">Multi-pass membrane protein</topology>
    </subcellularLocation>
</comment>
<accession>A0A495A944</accession>
<gene>
    <name evidence="11" type="ORF">D8M06_06080</name>
</gene>
<comment type="caution">
    <text evidence="11">The sequence shown here is derived from an EMBL/GenBank/DDBJ whole genome shotgun (WGS) entry which is preliminary data.</text>
</comment>
<keyword evidence="5 9" id="KW-0812">Transmembrane</keyword>
<feature type="transmembrane region" description="Helical" evidence="9">
    <location>
        <begin position="127"/>
        <end position="148"/>
    </location>
</feature>
<dbReference type="AlphaFoldDB" id="A0A495A944"/>
<dbReference type="Proteomes" id="UP000269301">
    <property type="component" value="Unassembled WGS sequence"/>
</dbReference>
<evidence type="ECO:0000256" key="2">
    <source>
        <dbReference type="ARBA" id="ARBA00022448"/>
    </source>
</evidence>
<dbReference type="InterPro" id="IPR007387">
    <property type="entry name" value="TRAP_DctQ"/>
</dbReference>
<dbReference type="EMBL" id="RBZP01000002">
    <property type="protein sequence ID" value="RKQ35821.1"/>
    <property type="molecule type" value="Genomic_DNA"/>
</dbReference>